<gene>
    <name evidence="14" type="ORF">DW001_13945</name>
    <name evidence="13" type="ORF">DW775_14580</name>
    <name evidence="12" type="ORF">DW967_15515</name>
    <name evidence="11" type="ORF">DWY38_14665</name>
</gene>
<evidence type="ECO:0000313" key="17">
    <source>
        <dbReference type="Proteomes" id="UP000283721"/>
    </source>
</evidence>
<comment type="similarity">
    <text evidence="2">Belongs to the multi antimicrobial extrusion (MATE) (TC 2.A.66.1) family. MepA subfamily.</text>
</comment>
<accession>A0A396FHZ7</accession>
<keyword evidence="8 10" id="KW-0472">Membrane</keyword>
<keyword evidence="5" id="KW-1003">Cell membrane</keyword>
<feature type="transmembrane region" description="Helical" evidence="10">
    <location>
        <begin position="363"/>
        <end position="384"/>
    </location>
</feature>
<dbReference type="Proteomes" id="UP000266698">
    <property type="component" value="Unassembled WGS sequence"/>
</dbReference>
<evidence type="ECO:0000256" key="8">
    <source>
        <dbReference type="ARBA" id="ARBA00023136"/>
    </source>
</evidence>
<dbReference type="Pfam" id="PF01554">
    <property type="entry name" value="MatE"/>
    <property type="match status" value="2"/>
</dbReference>
<feature type="transmembrane region" description="Helical" evidence="10">
    <location>
        <begin position="98"/>
        <end position="117"/>
    </location>
</feature>
<dbReference type="InterPro" id="IPR045070">
    <property type="entry name" value="MATE_MepA-like"/>
</dbReference>
<feature type="transmembrane region" description="Helical" evidence="10">
    <location>
        <begin position="418"/>
        <end position="438"/>
    </location>
</feature>
<comment type="caution">
    <text evidence="14">The sequence shown here is derived from an EMBL/GenBank/DDBJ whole genome shotgun (WGS) entry which is preliminary data.</text>
</comment>
<feature type="transmembrane region" description="Helical" evidence="10">
    <location>
        <begin position="167"/>
        <end position="200"/>
    </location>
</feature>
<feature type="transmembrane region" description="Helical" evidence="10">
    <location>
        <begin position="278"/>
        <end position="301"/>
    </location>
</feature>
<evidence type="ECO:0000256" key="1">
    <source>
        <dbReference type="ARBA" id="ARBA00004651"/>
    </source>
</evidence>
<dbReference type="EMBL" id="QSJS01000030">
    <property type="protein sequence ID" value="RHD90613.1"/>
    <property type="molecule type" value="Genomic_DNA"/>
</dbReference>
<feature type="transmembrane region" description="Helical" evidence="10">
    <location>
        <begin position="137"/>
        <end position="155"/>
    </location>
</feature>
<dbReference type="PANTHER" id="PTHR43823">
    <property type="entry name" value="SPORULATION PROTEIN YKVU"/>
    <property type="match status" value="1"/>
</dbReference>
<dbReference type="GO" id="GO:0015297">
    <property type="term" value="F:antiporter activity"/>
    <property type="evidence" value="ECO:0007669"/>
    <property type="project" value="InterPro"/>
</dbReference>
<dbReference type="Proteomes" id="UP000284835">
    <property type="component" value="Unassembled WGS sequence"/>
</dbReference>
<dbReference type="PIRSF" id="PIRSF006603">
    <property type="entry name" value="DinF"/>
    <property type="match status" value="1"/>
</dbReference>
<evidence type="ECO:0000313" key="15">
    <source>
        <dbReference type="Proteomes" id="UP000266066"/>
    </source>
</evidence>
<feature type="transmembrane region" description="Helical" evidence="10">
    <location>
        <begin position="58"/>
        <end position="86"/>
    </location>
</feature>
<evidence type="ECO:0000313" key="14">
    <source>
        <dbReference type="EMBL" id="RHL76252.1"/>
    </source>
</evidence>
<evidence type="ECO:0000256" key="10">
    <source>
        <dbReference type="SAM" id="Phobius"/>
    </source>
</evidence>
<evidence type="ECO:0000256" key="5">
    <source>
        <dbReference type="ARBA" id="ARBA00022475"/>
    </source>
</evidence>
<organism evidence="14 16">
    <name type="scientific">Agathobacter rectalis</name>
    <dbReference type="NCBI Taxonomy" id="39491"/>
    <lineage>
        <taxon>Bacteria</taxon>
        <taxon>Bacillati</taxon>
        <taxon>Bacillota</taxon>
        <taxon>Clostridia</taxon>
        <taxon>Lachnospirales</taxon>
        <taxon>Lachnospiraceae</taxon>
        <taxon>Agathobacter</taxon>
    </lineage>
</organism>
<dbReference type="EMBL" id="QSES01000042">
    <property type="protein sequence ID" value="RGZ88197.1"/>
    <property type="molecule type" value="Genomic_DNA"/>
</dbReference>
<evidence type="ECO:0000313" key="12">
    <source>
        <dbReference type="EMBL" id="RGZ88197.1"/>
    </source>
</evidence>
<evidence type="ECO:0000256" key="2">
    <source>
        <dbReference type="ARBA" id="ARBA00008417"/>
    </source>
</evidence>
<dbReference type="GO" id="GO:0046677">
    <property type="term" value="P:response to antibiotic"/>
    <property type="evidence" value="ECO:0007669"/>
    <property type="project" value="UniProtKB-KW"/>
</dbReference>
<proteinExistence type="inferred from homology"/>
<comment type="subcellular location">
    <subcellularLocation>
        <location evidence="1">Cell membrane</location>
        <topology evidence="1">Multi-pass membrane protein</topology>
    </subcellularLocation>
</comment>
<dbReference type="InterPro" id="IPR051327">
    <property type="entry name" value="MATE_MepA_subfamily"/>
</dbReference>
<evidence type="ECO:0000256" key="9">
    <source>
        <dbReference type="ARBA" id="ARBA00023251"/>
    </source>
</evidence>
<evidence type="ECO:0000313" key="13">
    <source>
        <dbReference type="EMBL" id="RHD90613.1"/>
    </source>
</evidence>
<sequence>MIKGNSIQLSAHFTYKKMFRFVLAPICTMLFASIYGIVDGFFVSNYVGNTAFASLNLVMPYIMMIASVGFMFGSGGNALVSLHLGLGEKKKANEYFSLIVYTLIGIGVVLAAVSFFLASSISRLLGASEAMLPYGVLYLRINMIGIVFFMLQNLFQNFLITAEKPRTGFAITLIAGCTNMLLDWILVGICGLGIAGAAWATVTSQIVGGIVPFTYFLVSKSSILKLTGTRFEARVIAKTCGNGVSEFLSNVSASIVGFLYNLQLLHYVGENGVSAYGVIMYVSFAFVAIYIGYSMGVAPIIGFNYGAENKSELQNIFRKSVTILGITNITMFVMAEVLTVPMAKIFVGYNQTLNELTIRGMRIYSVAFLVMGFNVFASAFFTALSNGKISAIISVTRTLILQLIMIYVMPMILGVDGLWAVVIAVEGISLIVTVYYILKNRKNYGYMK</sequence>
<evidence type="ECO:0000313" key="16">
    <source>
        <dbReference type="Proteomes" id="UP000266698"/>
    </source>
</evidence>
<evidence type="ECO:0000313" key="11">
    <source>
        <dbReference type="EMBL" id="RGR52352.1"/>
    </source>
</evidence>
<dbReference type="PANTHER" id="PTHR43823:SF3">
    <property type="entry name" value="MULTIDRUG EXPORT PROTEIN MEPA"/>
    <property type="match status" value="1"/>
</dbReference>
<evidence type="ECO:0000256" key="7">
    <source>
        <dbReference type="ARBA" id="ARBA00022989"/>
    </source>
</evidence>
<dbReference type="Proteomes" id="UP000266066">
    <property type="component" value="Unassembled WGS sequence"/>
</dbReference>
<dbReference type="GO" id="GO:0042910">
    <property type="term" value="F:xenobiotic transmembrane transporter activity"/>
    <property type="evidence" value="ECO:0007669"/>
    <property type="project" value="InterPro"/>
</dbReference>
<keyword evidence="7 10" id="KW-1133">Transmembrane helix</keyword>
<feature type="transmembrane region" description="Helical" evidence="10">
    <location>
        <begin position="321"/>
        <end position="343"/>
    </location>
</feature>
<keyword evidence="9" id="KW-0046">Antibiotic resistance</keyword>
<dbReference type="GO" id="GO:0005886">
    <property type="term" value="C:plasma membrane"/>
    <property type="evidence" value="ECO:0007669"/>
    <property type="project" value="UniProtKB-SubCell"/>
</dbReference>
<reference evidence="15 16" key="1">
    <citation type="submission" date="2018-08" db="EMBL/GenBank/DDBJ databases">
        <title>A genome reference for cultivated species of the human gut microbiota.</title>
        <authorList>
            <person name="Zou Y."/>
            <person name="Xue W."/>
            <person name="Luo G."/>
        </authorList>
    </citation>
    <scope>NUCLEOTIDE SEQUENCE [LARGE SCALE GENOMIC DNA]</scope>
    <source>
        <strain evidence="11 15">AF25-15</strain>
        <strain evidence="14 16">AF36-2BH</strain>
        <strain evidence="13 18">AM30-13AC</strain>
        <strain evidence="12 17">AM47-6BH</strain>
    </source>
</reference>
<feature type="transmembrane region" description="Helical" evidence="10">
    <location>
        <begin position="391"/>
        <end position="412"/>
    </location>
</feature>
<evidence type="ECO:0000256" key="3">
    <source>
        <dbReference type="ARBA" id="ARBA00022106"/>
    </source>
</evidence>
<keyword evidence="6 10" id="KW-0812">Transmembrane</keyword>
<feature type="transmembrane region" description="Helical" evidence="10">
    <location>
        <begin position="206"/>
        <end position="226"/>
    </location>
</feature>
<keyword evidence="4" id="KW-0813">Transport</keyword>
<dbReference type="RefSeq" id="WP_118084451.1">
    <property type="nucleotide sequence ID" value="NZ_QRPB01000021.1"/>
</dbReference>
<evidence type="ECO:0000256" key="4">
    <source>
        <dbReference type="ARBA" id="ARBA00022448"/>
    </source>
</evidence>
<feature type="transmembrane region" description="Helical" evidence="10">
    <location>
        <begin position="21"/>
        <end position="38"/>
    </location>
</feature>
<protein>
    <recommendedName>
        <fullName evidence="3">Multidrug export protein MepA</fullName>
    </recommendedName>
</protein>
<dbReference type="AlphaFoldDB" id="A0A396FHZ7"/>
<dbReference type="EMBL" id="QRPB01000021">
    <property type="protein sequence ID" value="RHL76252.1"/>
    <property type="molecule type" value="Genomic_DNA"/>
</dbReference>
<evidence type="ECO:0000256" key="6">
    <source>
        <dbReference type="ARBA" id="ARBA00022692"/>
    </source>
</evidence>
<dbReference type="InterPro" id="IPR002528">
    <property type="entry name" value="MATE_fam"/>
</dbReference>
<feature type="transmembrane region" description="Helical" evidence="10">
    <location>
        <begin position="247"/>
        <end position="266"/>
    </location>
</feature>
<dbReference type="CDD" id="cd13143">
    <property type="entry name" value="MATE_MepA_like"/>
    <property type="match status" value="1"/>
</dbReference>
<dbReference type="Proteomes" id="UP000283721">
    <property type="component" value="Unassembled WGS sequence"/>
</dbReference>
<evidence type="ECO:0000313" key="18">
    <source>
        <dbReference type="Proteomes" id="UP000284835"/>
    </source>
</evidence>
<dbReference type="InterPro" id="IPR048279">
    <property type="entry name" value="MdtK-like"/>
</dbReference>
<dbReference type="EMBL" id="QRUJ01000023">
    <property type="protein sequence ID" value="RGR52352.1"/>
    <property type="molecule type" value="Genomic_DNA"/>
</dbReference>
<name>A0A396FHZ7_9FIRM</name>